<evidence type="ECO:0000313" key="8">
    <source>
        <dbReference type="EMBL" id="KAK8934682.1"/>
    </source>
</evidence>
<sequence length="256" mass="27473">MLCFNNGGAWIEDALVVAGLIIVQVLCAFFTVFAAGFLAAGLDPLFLVASGNLINSFLLLPLAFSFERKKWPEELGVYLIIRLALIALAGTPLYQVFMLMGVKKTTPAVATAIPNLAPGVIFIIASCLRLEKFSIRCNYTKVKIGGTMMCLGGAMALSFLQVGLITCVSLSIVAWCVHKRGPVIVSIFIPIQTICATLLSAILLKQFITPASLAGMAVLFVGLYIVLWAKKKEAEGLGEGEEEKLLCLGDEKPLLC</sequence>
<evidence type="ECO:0000256" key="6">
    <source>
        <dbReference type="RuleBase" id="RU363077"/>
    </source>
</evidence>
<feature type="transmembrane region" description="Helical" evidence="6">
    <location>
        <begin position="211"/>
        <end position="229"/>
    </location>
</feature>
<evidence type="ECO:0000256" key="1">
    <source>
        <dbReference type="ARBA" id="ARBA00004141"/>
    </source>
</evidence>
<dbReference type="Pfam" id="PF00892">
    <property type="entry name" value="EamA"/>
    <property type="match status" value="1"/>
</dbReference>
<dbReference type="InterPro" id="IPR037185">
    <property type="entry name" value="EmrE-like"/>
</dbReference>
<feature type="transmembrane region" description="Helical" evidence="6">
    <location>
        <begin position="14"/>
        <end position="39"/>
    </location>
</feature>
<evidence type="ECO:0000313" key="9">
    <source>
        <dbReference type="Proteomes" id="UP001418222"/>
    </source>
</evidence>
<dbReference type="SUPFAM" id="SSF103481">
    <property type="entry name" value="Multidrug resistance efflux transporter EmrE"/>
    <property type="match status" value="1"/>
</dbReference>
<keyword evidence="9" id="KW-1185">Reference proteome</keyword>
<evidence type="ECO:0000256" key="5">
    <source>
        <dbReference type="ARBA" id="ARBA00023136"/>
    </source>
</evidence>
<protein>
    <recommendedName>
        <fullName evidence="6">WAT1-related protein</fullName>
    </recommendedName>
</protein>
<comment type="subcellular location">
    <subcellularLocation>
        <location evidence="1 6">Membrane</location>
        <topology evidence="1 6">Multi-pass membrane protein</topology>
    </subcellularLocation>
</comment>
<keyword evidence="3 6" id="KW-0812">Transmembrane</keyword>
<reference evidence="8 9" key="1">
    <citation type="journal article" date="2022" name="Nat. Plants">
        <title>Genomes of leafy and leafless Platanthera orchids illuminate the evolution of mycoheterotrophy.</title>
        <authorList>
            <person name="Li M.H."/>
            <person name="Liu K.W."/>
            <person name="Li Z."/>
            <person name="Lu H.C."/>
            <person name="Ye Q.L."/>
            <person name="Zhang D."/>
            <person name="Wang J.Y."/>
            <person name="Li Y.F."/>
            <person name="Zhong Z.M."/>
            <person name="Liu X."/>
            <person name="Yu X."/>
            <person name="Liu D.K."/>
            <person name="Tu X.D."/>
            <person name="Liu B."/>
            <person name="Hao Y."/>
            <person name="Liao X.Y."/>
            <person name="Jiang Y.T."/>
            <person name="Sun W.H."/>
            <person name="Chen J."/>
            <person name="Chen Y.Q."/>
            <person name="Ai Y."/>
            <person name="Zhai J.W."/>
            <person name="Wu S.S."/>
            <person name="Zhou Z."/>
            <person name="Hsiao Y.Y."/>
            <person name="Wu W.L."/>
            <person name="Chen Y.Y."/>
            <person name="Lin Y.F."/>
            <person name="Hsu J.L."/>
            <person name="Li C.Y."/>
            <person name="Wang Z.W."/>
            <person name="Zhao X."/>
            <person name="Zhong W.Y."/>
            <person name="Ma X.K."/>
            <person name="Ma L."/>
            <person name="Huang J."/>
            <person name="Chen G.Z."/>
            <person name="Huang M.Z."/>
            <person name="Huang L."/>
            <person name="Peng D.H."/>
            <person name="Luo Y.B."/>
            <person name="Zou S.Q."/>
            <person name="Chen S.P."/>
            <person name="Lan S."/>
            <person name="Tsai W.C."/>
            <person name="Van de Peer Y."/>
            <person name="Liu Z.J."/>
        </authorList>
    </citation>
    <scope>NUCLEOTIDE SEQUENCE [LARGE SCALE GENOMIC DNA]</scope>
    <source>
        <strain evidence="8">Lor287</strain>
    </source>
</reference>
<feature type="transmembrane region" description="Helical" evidence="6">
    <location>
        <begin position="76"/>
        <end position="97"/>
    </location>
</feature>
<feature type="transmembrane region" description="Helical" evidence="6">
    <location>
        <begin position="149"/>
        <end position="175"/>
    </location>
</feature>
<feature type="transmembrane region" description="Helical" evidence="6">
    <location>
        <begin position="109"/>
        <end position="128"/>
    </location>
</feature>
<dbReference type="GO" id="GO:0022857">
    <property type="term" value="F:transmembrane transporter activity"/>
    <property type="evidence" value="ECO:0007669"/>
    <property type="project" value="InterPro"/>
</dbReference>
<organism evidence="8 9">
    <name type="scientific">Platanthera zijinensis</name>
    <dbReference type="NCBI Taxonomy" id="2320716"/>
    <lineage>
        <taxon>Eukaryota</taxon>
        <taxon>Viridiplantae</taxon>
        <taxon>Streptophyta</taxon>
        <taxon>Embryophyta</taxon>
        <taxon>Tracheophyta</taxon>
        <taxon>Spermatophyta</taxon>
        <taxon>Magnoliopsida</taxon>
        <taxon>Liliopsida</taxon>
        <taxon>Asparagales</taxon>
        <taxon>Orchidaceae</taxon>
        <taxon>Orchidoideae</taxon>
        <taxon>Orchideae</taxon>
        <taxon>Orchidinae</taxon>
        <taxon>Platanthera</taxon>
    </lineage>
</organism>
<evidence type="ECO:0000256" key="4">
    <source>
        <dbReference type="ARBA" id="ARBA00022989"/>
    </source>
</evidence>
<feature type="transmembrane region" description="Helical" evidence="6">
    <location>
        <begin position="181"/>
        <end position="204"/>
    </location>
</feature>
<dbReference type="EMBL" id="JBBWWQ010000012">
    <property type="protein sequence ID" value="KAK8934682.1"/>
    <property type="molecule type" value="Genomic_DNA"/>
</dbReference>
<evidence type="ECO:0000259" key="7">
    <source>
        <dbReference type="Pfam" id="PF00892"/>
    </source>
</evidence>
<gene>
    <name evidence="8" type="ORF">KSP39_PZI014832</name>
</gene>
<dbReference type="Proteomes" id="UP001418222">
    <property type="component" value="Unassembled WGS sequence"/>
</dbReference>
<dbReference type="InterPro" id="IPR030184">
    <property type="entry name" value="WAT1-related"/>
</dbReference>
<proteinExistence type="inferred from homology"/>
<dbReference type="AlphaFoldDB" id="A0AAP0G2P8"/>
<keyword evidence="4 6" id="KW-1133">Transmembrane helix</keyword>
<evidence type="ECO:0000256" key="3">
    <source>
        <dbReference type="ARBA" id="ARBA00022692"/>
    </source>
</evidence>
<keyword evidence="5 6" id="KW-0472">Membrane</keyword>
<evidence type="ECO:0000256" key="2">
    <source>
        <dbReference type="ARBA" id="ARBA00007635"/>
    </source>
</evidence>
<comment type="similarity">
    <text evidence="2 6">Belongs to the drug/metabolite transporter (DMT) superfamily. Plant drug/metabolite exporter (P-DME) (TC 2.A.7.4) family.</text>
</comment>
<feature type="transmembrane region" description="Helical" evidence="6">
    <location>
        <begin position="45"/>
        <end position="64"/>
    </location>
</feature>
<dbReference type="InterPro" id="IPR000620">
    <property type="entry name" value="EamA_dom"/>
</dbReference>
<comment type="caution">
    <text evidence="8">The sequence shown here is derived from an EMBL/GenBank/DDBJ whole genome shotgun (WGS) entry which is preliminary data.</text>
</comment>
<dbReference type="PANTHER" id="PTHR31218">
    <property type="entry name" value="WAT1-RELATED PROTEIN"/>
    <property type="match status" value="1"/>
</dbReference>
<name>A0AAP0G2P8_9ASPA</name>
<accession>A0AAP0G2P8</accession>
<dbReference type="GO" id="GO:0016020">
    <property type="term" value="C:membrane"/>
    <property type="evidence" value="ECO:0007669"/>
    <property type="project" value="UniProtKB-SubCell"/>
</dbReference>
<feature type="domain" description="EamA" evidence="7">
    <location>
        <begin position="20"/>
        <end position="135"/>
    </location>
</feature>